<dbReference type="AlphaFoldDB" id="A0A9N8YSY5"/>
<dbReference type="SUPFAM" id="SSF81698">
    <property type="entry name" value="FF domain"/>
    <property type="match status" value="4"/>
</dbReference>
<dbReference type="PROSITE" id="PS01159">
    <property type="entry name" value="WW_DOMAIN_1"/>
    <property type="match status" value="1"/>
</dbReference>
<dbReference type="Proteomes" id="UP000789831">
    <property type="component" value="Unassembled WGS sequence"/>
</dbReference>
<keyword evidence="1" id="KW-0677">Repeat</keyword>
<feature type="compositionally biased region" description="Polar residues" evidence="2">
    <location>
        <begin position="1"/>
        <end position="10"/>
    </location>
</feature>
<feature type="domain" description="FF" evidence="4">
    <location>
        <begin position="349"/>
        <end position="403"/>
    </location>
</feature>
<evidence type="ECO:0000313" key="6">
    <source>
        <dbReference type="Proteomes" id="UP000789831"/>
    </source>
</evidence>
<dbReference type="InterPro" id="IPR036020">
    <property type="entry name" value="WW_dom_sf"/>
</dbReference>
<reference evidence="5" key="1">
    <citation type="submission" date="2021-06" db="EMBL/GenBank/DDBJ databases">
        <authorList>
            <person name="Kallberg Y."/>
            <person name="Tangrot J."/>
            <person name="Rosling A."/>
        </authorList>
    </citation>
    <scope>NUCLEOTIDE SEQUENCE</scope>
    <source>
        <strain evidence="5">MT106</strain>
    </source>
</reference>
<feature type="domain" description="FF" evidence="4">
    <location>
        <begin position="416"/>
        <end position="470"/>
    </location>
</feature>
<feature type="domain" description="WW" evidence="3">
    <location>
        <begin position="123"/>
        <end position="156"/>
    </location>
</feature>
<feature type="compositionally biased region" description="Basic and acidic residues" evidence="2">
    <location>
        <begin position="269"/>
        <end position="278"/>
    </location>
</feature>
<dbReference type="PANTHER" id="PTHR15377">
    <property type="entry name" value="TRANSCRIPTION ELONGATION REGULATOR 1"/>
    <property type="match status" value="1"/>
</dbReference>
<dbReference type="SMART" id="SM00441">
    <property type="entry name" value="FF"/>
    <property type="match status" value="6"/>
</dbReference>
<evidence type="ECO:0000313" key="5">
    <source>
        <dbReference type="EMBL" id="CAG8446686.1"/>
    </source>
</evidence>
<gene>
    <name evidence="5" type="ORF">AGERDE_LOCUS1461</name>
</gene>
<proteinExistence type="predicted"/>
<evidence type="ECO:0000259" key="3">
    <source>
        <dbReference type="PROSITE" id="PS50020"/>
    </source>
</evidence>
<organism evidence="5 6">
    <name type="scientific">Ambispora gerdemannii</name>
    <dbReference type="NCBI Taxonomy" id="144530"/>
    <lineage>
        <taxon>Eukaryota</taxon>
        <taxon>Fungi</taxon>
        <taxon>Fungi incertae sedis</taxon>
        <taxon>Mucoromycota</taxon>
        <taxon>Glomeromycotina</taxon>
        <taxon>Glomeromycetes</taxon>
        <taxon>Archaeosporales</taxon>
        <taxon>Ambisporaceae</taxon>
        <taxon>Ambispora</taxon>
    </lineage>
</organism>
<dbReference type="Pfam" id="PF01846">
    <property type="entry name" value="FF"/>
    <property type="match status" value="3"/>
</dbReference>
<dbReference type="PANTHER" id="PTHR15377:SF3">
    <property type="entry name" value="WW DOMAIN-CONTAINING PROTEIN"/>
    <property type="match status" value="1"/>
</dbReference>
<comment type="caution">
    <text evidence="5">The sequence shown here is derived from an EMBL/GenBank/DDBJ whole genome shotgun (WGS) entry which is preliminary data.</text>
</comment>
<evidence type="ECO:0000259" key="4">
    <source>
        <dbReference type="PROSITE" id="PS51676"/>
    </source>
</evidence>
<feature type="region of interest" description="Disordered" evidence="2">
    <location>
        <begin position="477"/>
        <end position="498"/>
    </location>
</feature>
<feature type="region of interest" description="Disordered" evidence="2">
    <location>
        <begin position="232"/>
        <end position="278"/>
    </location>
</feature>
<dbReference type="GO" id="GO:0003712">
    <property type="term" value="F:transcription coregulator activity"/>
    <property type="evidence" value="ECO:0007669"/>
    <property type="project" value="TreeGrafter"/>
</dbReference>
<dbReference type="Gene3D" id="1.10.10.440">
    <property type="entry name" value="FF domain"/>
    <property type="match status" value="6"/>
</dbReference>
<dbReference type="EMBL" id="CAJVPL010000100">
    <property type="protein sequence ID" value="CAG8446686.1"/>
    <property type="molecule type" value="Genomic_DNA"/>
</dbReference>
<accession>A0A9N8YSY5</accession>
<dbReference type="PROSITE" id="PS50020">
    <property type="entry name" value="WW_DOMAIN_2"/>
    <property type="match status" value="2"/>
</dbReference>
<feature type="compositionally biased region" description="Basic and acidic residues" evidence="2">
    <location>
        <begin position="243"/>
        <end position="258"/>
    </location>
</feature>
<feature type="region of interest" description="Disordered" evidence="2">
    <location>
        <begin position="1"/>
        <end position="44"/>
    </location>
</feature>
<keyword evidence="6" id="KW-1185">Reference proteome</keyword>
<feature type="compositionally biased region" description="Acidic residues" evidence="2">
    <location>
        <begin position="232"/>
        <end position="242"/>
    </location>
</feature>
<evidence type="ECO:0000256" key="2">
    <source>
        <dbReference type="SAM" id="MobiDB-lite"/>
    </source>
</evidence>
<feature type="domain" description="WW" evidence="3">
    <location>
        <begin position="48"/>
        <end position="81"/>
    </location>
</feature>
<evidence type="ECO:0000256" key="1">
    <source>
        <dbReference type="ARBA" id="ARBA00022737"/>
    </source>
</evidence>
<protein>
    <submittedName>
        <fullName evidence="5">11159_t:CDS:1</fullName>
    </submittedName>
</protein>
<sequence>MEQQPSTTHSPPREEQQQANNVPINQNQRPPVNPQSMPQPHMLHPFRPLLPAGWTEHRAPNGMFYYYNASTGQSTWERPIMLPPPPPMGVSPMGVPPQLVPGVHPSPFQSHSRKERIYSFLKQIGETSWYIVKTTESNEFYYNSDTKQSVWEVPEEVVDEVKKIKEQELIEQSKVSENGGSKRKINETEEDNNSEDPSLKKVRGATEEGTGLEGTELTADDIAYQLQFMEEQEQELDGTEETENNHDINTHGENRTEGADFASSGQIGRKTEPEREVELSPEERILMFKSLLRDMNVSPFAVWEKELPRIIHDPRYTIISTLKQRKEIFDEYCKEKVIELRAEKKKKAKTRSVQEEFEKLLEEEVSLGNHWEDFRRKFKRDQRFKDYDDEKEKEKKFREHIKYLKDKEAKKKKAQQKRAEKEFIELLQETREIQYDSSWRKIKRLIDEDRRYEALESEDRERLFREYCRKLEAEDEEEMAKKEEERKQRERRTREEASLRKREAEVRRELSFHNRSRDFVKKSALHGEAVLEFQGLLIDMIRNHQVTWDEKRPELERDPRFQNESLTLADKLRLFEDHLTSIYQKRLKAYHELLDQNVKLDTTWVELQSIVKDDPRAVRLSKQESVLEPLFEKYLESRIQRATAEFKQLLHENQFVEYRSRMMKLSEDGATDETGAGKEKAPGLTIEEIHDVLKDDQRYLVLNPMSELRETIIKEYLENIETPSLTVHQGRD</sequence>
<dbReference type="OrthoDB" id="410044at2759"/>
<feature type="region of interest" description="Disordered" evidence="2">
    <location>
        <begin position="172"/>
        <end position="218"/>
    </location>
</feature>
<dbReference type="Gene3D" id="2.20.70.10">
    <property type="match status" value="2"/>
</dbReference>
<dbReference type="InterPro" id="IPR001202">
    <property type="entry name" value="WW_dom"/>
</dbReference>
<feature type="compositionally biased region" description="Low complexity" evidence="2">
    <location>
        <begin position="207"/>
        <end position="217"/>
    </location>
</feature>
<dbReference type="InterPro" id="IPR002713">
    <property type="entry name" value="FF_domain"/>
</dbReference>
<feature type="compositionally biased region" description="Polar residues" evidence="2">
    <location>
        <begin position="17"/>
        <end position="38"/>
    </location>
</feature>
<dbReference type="CDD" id="cd00201">
    <property type="entry name" value="WW"/>
    <property type="match status" value="1"/>
</dbReference>
<dbReference type="InterPro" id="IPR036517">
    <property type="entry name" value="FF_domain_sf"/>
</dbReference>
<dbReference type="SMART" id="SM00456">
    <property type="entry name" value="WW"/>
    <property type="match status" value="2"/>
</dbReference>
<dbReference type="Pfam" id="PF00397">
    <property type="entry name" value="WW"/>
    <property type="match status" value="1"/>
</dbReference>
<name>A0A9N8YSY5_9GLOM</name>
<feature type="compositionally biased region" description="Basic and acidic residues" evidence="2">
    <location>
        <begin position="479"/>
        <end position="498"/>
    </location>
</feature>
<dbReference type="GO" id="GO:0005634">
    <property type="term" value="C:nucleus"/>
    <property type="evidence" value="ECO:0007669"/>
    <property type="project" value="TreeGrafter"/>
</dbReference>
<dbReference type="InterPro" id="IPR045148">
    <property type="entry name" value="TCRG1-like"/>
</dbReference>
<dbReference type="SUPFAM" id="SSF51045">
    <property type="entry name" value="WW domain"/>
    <property type="match status" value="2"/>
</dbReference>
<dbReference type="GO" id="GO:0070063">
    <property type="term" value="F:RNA polymerase binding"/>
    <property type="evidence" value="ECO:0007669"/>
    <property type="project" value="InterPro"/>
</dbReference>
<dbReference type="PROSITE" id="PS51676">
    <property type="entry name" value="FF"/>
    <property type="match status" value="2"/>
</dbReference>